<comment type="subcellular location">
    <subcellularLocation>
        <location evidence="1">Golgi apparatus membrane</location>
        <topology evidence="1">Multi-pass membrane protein</topology>
    </subcellularLocation>
</comment>
<evidence type="ECO:0000256" key="6">
    <source>
        <dbReference type="ARBA" id="ARBA00025799"/>
    </source>
</evidence>
<dbReference type="InterPro" id="IPR045176">
    <property type="entry name" value="Got1"/>
</dbReference>
<feature type="transmembrane region" description="Helical" evidence="7">
    <location>
        <begin position="51"/>
        <end position="72"/>
    </location>
</feature>
<keyword evidence="9" id="KW-1185">Reference proteome</keyword>
<evidence type="ECO:0008006" key="10">
    <source>
        <dbReference type="Google" id="ProtNLM"/>
    </source>
</evidence>
<reference evidence="9" key="1">
    <citation type="journal article" date="2016" name="Nat. Biotechnol.">
        <title>Sequencing wild and cultivated cassava and related species reveals extensive interspecific hybridization and genetic diversity.</title>
        <authorList>
            <person name="Bredeson J.V."/>
            <person name="Lyons J.B."/>
            <person name="Prochnik S.E."/>
            <person name="Wu G.A."/>
            <person name="Ha C.M."/>
            <person name="Edsinger-Gonzales E."/>
            <person name="Grimwood J."/>
            <person name="Schmutz J."/>
            <person name="Rabbi I.Y."/>
            <person name="Egesi C."/>
            <person name="Nauluvula P."/>
            <person name="Lebot V."/>
            <person name="Ndunguru J."/>
            <person name="Mkamilo G."/>
            <person name="Bart R.S."/>
            <person name="Setter T.L."/>
            <person name="Gleadow R.M."/>
            <person name="Kulakow P."/>
            <person name="Ferguson M.E."/>
            <person name="Rounsley S."/>
            <person name="Rokhsar D.S."/>
        </authorList>
    </citation>
    <scope>NUCLEOTIDE SEQUENCE [LARGE SCALE GENOMIC DNA]</scope>
    <source>
        <strain evidence="9">cv. AM560-2</strain>
    </source>
</reference>
<evidence type="ECO:0000313" key="9">
    <source>
        <dbReference type="Proteomes" id="UP000091857"/>
    </source>
</evidence>
<keyword evidence="2 7" id="KW-0812">Transmembrane</keyword>
<evidence type="ECO:0000256" key="5">
    <source>
        <dbReference type="ARBA" id="ARBA00023136"/>
    </source>
</evidence>
<feature type="transmembrane region" description="Helical" evidence="7">
    <location>
        <begin position="6"/>
        <end position="39"/>
    </location>
</feature>
<dbReference type="PANTHER" id="PTHR21493">
    <property type="entry name" value="CGI-141-RELATED/LIPASE CONTAINING PROTEIN"/>
    <property type="match status" value="1"/>
</dbReference>
<keyword evidence="3 7" id="KW-1133">Transmembrane helix</keyword>
<dbReference type="Proteomes" id="UP000091857">
    <property type="component" value="Chromosome 18"/>
</dbReference>
<comment type="similarity">
    <text evidence="6">Belongs to the GOT1 family.</text>
</comment>
<gene>
    <name evidence="8" type="ORF">MANES_18G107400v8</name>
</gene>
<dbReference type="InterPro" id="IPR007305">
    <property type="entry name" value="Vesicle_transpt_Got1/SFT2"/>
</dbReference>
<organism evidence="8 9">
    <name type="scientific">Manihot esculenta</name>
    <name type="common">Cassava</name>
    <name type="synonym">Jatropha manihot</name>
    <dbReference type="NCBI Taxonomy" id="3983"/>
    <lineage>
        <taxon>Eukaryota</taxon>
        <taxon>Viridiplantae</taxon>
        <taxon>Streptophyta</taxon>
        <taxon>Embryophyta</taxon>
        <taxon>Tracheophyta</taxon>
        <taxon>Spermatophyta</taxon>
        <taxon>Magnoliopsida</taxon>
        <taxon>eudicotyledons</taxon>
        <taxon>Gunneridae</taxon>
        <taxon>Pentapetalae</taxon>
        <taxon>rosids</taxon>
        <taxon>fabids</taxon>
        <taxon>Malpighiales</taxon>
        <taxon>Euphorbiaceae</taxon>
        <taxon>Crotonoideae</taxon>
        <taxon>Manihoteae</taxon>
        <taxon>Manihot</taxon>
    </lineage>
</organism>
<dbReference type="GO" id="GO:0006888">
    <property type="term" value="P:endoplasmic reticulum to Golgi vesicle-mediated transport"/>
    <property type="evidence" value="ECO:0007669"/>
    <property type="project" value="InterPro"/>
</dbReference>
<evidence type="ECO:0000256" key="2">
    <source>
        <dbReference type="ARBA" id="ARBA00022692"/>
    </source>
</evidence>
<keyword evidence="5 7" id="KW-0472">Membrane</keyword>
<dbReference type="PANTHER" id="PTHR21493:SF248">
    <property type="entry name" value="VESICLE TRANSPORT PROTEIN"/>
    <property type="match status" value="1"/>
</dbReference>
<proteinExistence type="inferred from homology"/>
<dbReference type="GO" id="GO:0000139">
    <property type="term" value="C:Golgi membrane"/>
    <property type="evidence" value="ECO:0007669"/>
    <property type="project" value="UniProtKB-SubCell"/>
</dbReference>
<dbReference type="AlphaFoldDB" id="A0A2C9U387"/>
<dbReference type="GO" id="GO:0005829">
    <property type="term" value="C:cytosol"/>
    <property type="evidence" value="ECO:0007669"/>
    <property type="project" value="GOC"/>
</dbReference>
<evidence type="ECO:0000256" key="1">
    <source>
        <dbReference type="ARBA" id="ARBA00004653"/>
    </source>
</evidence>
<dbReference type="EMBL" id="CM004404">
    <property type="protein sequence ID" value="OAY23790.1"/>
    <property type="molecule type" value="Genomic_DNA"/>
</dbReference>
<feature type="transmembrane region" description="Helical" evidence="7">
    <location>
        <begin position="78"/>
        <end position="95"/>
    </location>
</feature>
<dbReference type="Gramene" id="Manes.18G107400.7.v8.1">
    <property type="protein sequence ID" value="Manes.18G107400.7.v8.1.CDS"/>
    <property type="gene ID" value="Manes.18G107400.v8.1"/>
</dbReference>
<keyword evidence="4" id="KW-0333">Golgi apparatus</keyword>
<dbReference type="STRING" id="3983.A0A2C9U387"/>
<dbReference type="Gramene" id="Manes.18G107400.1.v8.1">
    <property type="protein sequence ID" value="Manes.18G107400.1.v8.1.CDS"/>
    <property type="gene ID" value="Manes.18G107400.v8.1"/>
</dbReference>
<protein>
    <recommendedName>
        <fullName evidence="10">Vesicle transport protein GOT1B</fullName>
    </recommendedName>
</protein>
<dbReference type="Gramene" id="Manes.18G107400.6.v8.1">
    <property type="protein sequence ID" value="Manes.18G107400.6.v8.1.CDS"/>
    <property type="gene ID" value="Manes.18G107400.v8.1"/>
</dbReference>
<name>A0A2C9U387_MANES</name>
<dbReference type="Pfam" id="PF04178">
    <property type="entry name" value="Got1"/>
    <property type="match status" value="1"/>
</dbReference>
<evidence type="ECO:0000256" key="3">
    <source>
        <dbReference type="ARBA" id="ARBA00022989"/>
    </source>
</evidence>
<comment type="caution">
    <text evidence="8">The sequence shown here is derived from an EMBL/GenBank/DDBJ whole genome shotgun (WGS) entry which is preliminary data.</text>
</comment>
<evidence type="ECO:0000256" key="7">
    <source>
        <dbReference type="SAM" id="Phobius"/>
    </source>
</evidence>
<accession>A0A2C9U387</accession>
<sequence length="149" mass="16848">MVVMGIFFSSMGIFCGCCDVCLVIGNILFILGFCLTFGLKFSIQFFMQRQNFKGTVSFGAGFYFITIGWPIFGVILEAYGFIILFSFFWPALAVFPEKIPILGWVFRQPFVRLGAWESIRASFGGSVGEGWELRTGQNDVDDFFRKSLM</sequence>
<evidence type="ECO:0000256" key="4">
    <source>
        <dbReference type="ARBA" id="ARBA00023034"/>
    </source>
</evidence>
<dbReference type="GO" id="GO:0042147">
    <property type="term" value="P:retrograde transport, endosome to Golgi"/>
    <property type="evidence" value="ECO:0007669"/>
    <property type="project" value="InterPro"/>
</dbReference>
<evidence type="ECO:0000313" key="8">
    <source>
        <dbReference type="EMBL" id="OAY23790.1"/>
    </source>
</evidence>